<dbReference type="InterPro" id="IPR027417">
    <property type="entry name" value="P-loop_NTPase"/>
</dbReference>
<keyword evidence="2" id="KW-0342">GTP-binding</keyword>
<dbReference type="AlphaFoldDB" id="X6LZF1"/>
<dbReference type="Proteomes" id="UP000023152">
    <property type="component" value="Unassembled WGS sequence"/>
</dbReference>
<evidence type="ECO:0000313" key="4">
    <source>
        <dbReference type="Proteomes" id="UP000023152"/>
    </source>
</evidence>
<dbReference type="Pfam" id="PF00025">
    <property type="entry name" value="Arf"/>
    <property type="match status" value="1"/>
</dbReference>
<sequence length="81" mass="9806">MYDFVCYSSKKQKIKKYWKKRKLQHQLNNIGFNLEQVTYNGLEFGVWDVGGQLSITTVTTLQDQKKDKMYSKKRKFFFLLR</sequence>
<dbReference type="GO" id="GO:0003924">
    <property type="term" value="F:GTPase activity"/>
    <property type="evidence" value="ECO:0007669"/>
    <property type="project" value="InterPro"/>
</dbReference>
<keyword evidence="4" id="KW-1185">Reference proteome</keyword>
<keyword evidence="1" id="KW-0547">Nucleotide-binding</keyword>
<reference evidence="3 4" key="1">
    <citation type="journal article" date="2013" name="Curr. Biol.">
        <title>The Genome of the Foraminiferan Reticulomyxa filosa.</title>
        <authorList>
            <person name="Glockner G."/>
            <person name="Hulsmann N."/>
            <person name="Schleicher M."/>
            <person name="Noegel A.A."/>
            <person name="Eichinger L."/>
            <person name="Gallinger C."/>
            <person name="Pawlowski J."/>
            <person name="Sierra R."/>
            <person name="Euteneuer U."/>
            <person name="Pillet L."/>
            <person name="Moustafa A."/>
            <person name="Platzer M."/>
            <person name="Groth M."/>
            <person name="Szafranski K."/>
            <person name="Schliwa M."/>
        </authorList>
    </citation>
    <scope>NUCLEOTIDE SEQUENCE [LARGE SCALE GENOMIC DNA]</scope>
</reference>
<dbReference type="Gene3D" id="3.40.50.300">
    <property type="entry name" value="P-loop containing nucleotide triphosphate hydrolases"/>
    <property type="match status" value="1"/>
</dbReference>
<comment type="caution">
    <text evidence="3">The sequence shown here is derived from an EMBL/GenBank/DDBJ whole genome shotgun (WGS) entry which is preliminary data.</text>
</comment>
<dbReference type="SUPFAM" id="SSF52540">
    <property type="entry name" value="P-loop containing nucleoside triphosphate hydrolases"/>
    <property type="match status" value="1"/>
</dbReference>
<proteinExistence type="predicted"/>
<dbReference type="InterPro" id="IPR006689">
    <property type="entry name" value="Small_GTPase_ARF/SAR"/>
</dbReference>
<dbReference type="EMBL" id="ASPP01026631">
    <property type="protein sequence ID" value="ETO06984.1"/>
    <property type="molecule type" value="Genomic_DNA"/>
</dbReference>
<accession>X6LZF1</accession>
<name>X6LZF1_RETFI</name>
<evidence type="ECO:0000256" key="1">
    <source>
        <dbReference type="ARBA" id="ARBA00022741"/>
    </source>
</evidence>
<protein>
    <submittedName>
        <fullName evidence="3">Uncharacterized protein</fullName>
    </submittedName>
</protein>
<evidence type="ECO:0000256" key="2">
    <source>
        <dbReference type="ARBA" id="ARBA00023134"/>
    </source>
</evidence>
<gene>
    <name evidence="3" type="ORF">RFI_30408</name>
</gene>
<dbReference type="GO" id="GO:0005525">
    <property type="term" value="F:GTP binding"/>
    <property type="evidence" value="ECO:0007669"/>
    <property type="project" value="UniProtKB-KW"/>
</dbReference>
<organism evidence="3 4">
    <name type="scientific">Reticulomyxa filosa</name>
    <dbReference type="NCBI Taxonomy" id="46433"/>
    <lineage>
        <taxon>Eukaryota</taxon>
        <taxon>Sar</taxon>
        <taxon>Rhizaria</taxon>
        <taxon>Retaria</taxon>
        <taxon>Foraminifera</taxon>
        <taxon>Monothalamids</taxon>
        <taxon>Reticulomyxidae</taxon>
        <taxon>Reticulomyxa</taxon>
    </lineage>
</organism>
<evidence type="ECO:0000313" key="3">
    <source>
        <dbReference type="EMBL" id="ETO06984.1"/>
    </source>
</evidence>